<dbReference type="GO" id="GO:0003677">
    <property type="term" value="F:DNA binding"/>
    <property type="evidence" value="ECO:0007669"/>
    <property type="project" value="UniProtKB-KW"/>
</dbReference>
<dbReference type="InterPro" id="IPR050807">
    <property type="entry name" value="TransReg_Diox_bact_type"/>
</dbReference>
<dbReference type="InterPro" id="IPR014710">
    <property type="entry name" value="RmlC-like_jellyroll"/>
</dbReference>
<dbReference type="Proteomes" id="UP000469215">
    <property type="component" value="Unassembled WGS sequence"/>
</dbReference>
<evidence type="ECO:0000259" key="2">
    <source>
        <dbReference type="PROSITE" id="PS50943"/>
    </source>
</evidence>
<dbReference type="PANTHER" id="PTHR46797">
    <property type="entry name" value="HTH-TYPE TRANSCRIPTIONAL REGULATOR"/>
    <property type="match status" value="1"/>
</dbReference>
<feature type="domain" description="HTH cro/C1-type" evidence="2">
    <location>
        <begin position="5"/>
        <end position="59"/>
    </location>
</feature>
<sequence length="174" mass="18220">MAAALQRERARLGLSLSEAAKRAGVSKSTLSQLESGTGNPSVETMWALAAAYDVQLSQLLDPPRTRMSVVRFADLPQLPSSTSHYAAALLSASPPGARRDVYLITAEPGPPRASAPHPAGTVEHVILAAGRARLVCDGDAETMDAGDYLSYPGDTPHSFEALTAGTMAVYVIDS</sequence>
<evidence type="ECO:0000313" key="3">
    <source>
        <dbReference type="EMBL" id="MYM19504.1"/>
    </source>
</evidence>
<dbReference type="SUPFAM" id="SSF47413">
    <property type="entry name" value="lambda repressor-like DNA-binding domains"/>
    <property type="match status" value="1"/>
</dbReference>
<dbReference type="Pfam" id="PF01381">
    <property type="entry name" value="HTH_3"/>
    <property type="match status" value="1"/>
</dbReference>
<reference evidence="3 4" key="1">
    <citation type="submission" date="2020-01" db="EMBL/GenBank/DDBJ databases">
        <authorList>
            <person name="Deng T."/>
        </authorList>
    </citation>
    <scope>NUCLEOTIDE SEQUENCE [LARGE SCALE GENOMIC DNA]</scope>
    <source>
        <strain evidence="3 4">5221</strain>
    </source>
</reference>
<dbReference type="InterPro" id="IPR013096">
    <property type="entry name" value="Cupin_2"/>
</dbReference>
<dbReference type="AlphaFoldDB" id="A0A6N9H7F4"/>
<dbReference type="InterPro" id="IPR011051">
    <property type="entry name" value="RmlC_Cupin_sf"/>
</dbReference>
<protein>
    <submittedName>
        <fullName evidence="3">Helix-turn-helix domain-containing protein</fullName>
    </submittedName>
</protein>
<dbReference type="CDD" id="cd02209">
    <property type="entry name" value="cupin_XRE_C"/>
    <property type="match status" value="1"/>
</dbReference>
<gene>
    <name evidence="3" type="ORF">GSY69_05855</name>
</gene>
<dbReference type="Gene3D" id="2.60.120.10">
    <property type="entry name" value="Jelly Rolls"/>
    <property type="match status" value="1"/>
</dbReference>
<keyword evidence="1" id="KW-0238">DNA-binding</keyword>
<dbReference type="InterPro" id="IPR010982">
    <property type="entry name" value="Lambda_DNA-bd_dom_sf"/>
</dbReference>
<dbReference type="SMART" id="SM00530">
    <property type="entry name" value="HTH_XRE"/>
    <property type="match status" value="1"/>
</dbReference>
<dbReference type="SUPFAM" id="SSF51182">
    <property type="entry name" value="RmlC-like cupins"/>
    <property type="match status" value="1"/>
</dbReference>
<proteinExistence type="predicted"/>
<evidence type="ECO:0000256" key="1">
    <source>
        <dbReference type="ARBA" id="ARBA00023125"/>
    </source>
</evidence>
<dbReference type="Gene3D" id="1.10.260.40">
    <property type="entry name" value="lambda repressor-like DNA-binding domains"/>
    <property type="match status" value="1"/>
</dbReference>
<dbReference type="GO" id="GO:0005829">
    <property type="term" value="C:cytosol"/>
    <property type="evidence" value="ECO:0007669"/>
    <property type="project" value="TreeGrafter"/>
</dbReference>
<dbReference type="PROSITE" id="PS50943">
    <property type="entry name" value="HTH_CROC1"/>
    <property type="match status" value="1"/>
</dbReference>
<name>A0A6N9H7F4_9MICO</name>
<keyword evidence="4" id="KW-1185">Reference proteome</keyword>
<dbReference type="Pfam" id="PF07883">
    <property type="entry name" value="Cupin_2"/>
    <property type="match status" value="1"/>
</dbReference>
<dbReference type="EMBL" id="WWEQ01000018">
    <property type="protein sequence ID" value="MYM19504.1"/>
    <property type="molecule type" value="Genomic_DNA"/>
</dbReference>
<dbReference type="PANTHER" id="PTHR46797:SF1">
    <property type="entry name" value="METHYLPHOSPHONATE SYNTHASE"/>
    <property type="match status" value="1"/>
</dbReference>
<comment type="caution">
    <text evidence="3">The sequence shown here is derived from an EMBL/GenBank/DDBJ whole genome shotgun (WGS) entry which is preliminary data.</text>
</comment>
<organism evidence="3 4">
    <name type="scientific">Brevibacterium rongguiense</name>
    <dbReference type="NCBI Taxonomy" id="2695267"/>
    <lineage>
        <taxon>Bacteria</taxon>
        <taxon>Bacillati</taxon>
        <taxon>Actinomycetota</taxon>
        <taxon>Actinomycetes</taxon>
        <taxon>Micrococcales</taxon>
        <taxon>Brevibacteriaceae</taxon>
        <taxon>Brevibacterium</taxon>
    </lineage>
</organism>
<dbReference type="GO" id="GO:0003700">
    <property type="term" value="F:DNA-binding transcription factor activity"/>
    <property type="evidence" value="ECO:0007669"/>
    <property type="project" value="TreeGrafter"/>
</dbReference>
<dbReference type="CDD" id="cd00093">
    <property type="entry name" value="HTH_XRE"/>
    <property type="match status" value="1"/>
</dbReference>
<evidence type="ECO:0000313" key="4">
    <source>
        <dbReference type="Proteomes" id="UP000469215"/>
    </source>
</evidence>
<accession>A0A6N9H7F4</accession>
<dbReference type="InterPro" id="IPR001387">
    <property type="entry name" value="Cro/C1-type_HTH"/>
</dbReference>